<feature type="non-terminal residue" evidence="2">
    <location>
        <position position="1"/>
    </location>
</feature>
<dbReference type="PANTHER" id="PTHR33054">
    <property type="entry name" value="CCHC-TYPE DOMAIN-CONTAINING PROTEIN"/>
    <property type="match status" value="1"/>
</dbReference>
<comment type="caution">
    <text evidence="2">The sequence shown here is derived from an EMBL/GenBank/DDBJ whole genome shotgun (WGS) entry which is preliminary data.</text>
</comment>
<dbReference type="Pfam" id="PF24925">
    <property type="entry name" value="DUF7746"/>
    <property type="match status" value="1"/>
</dbReference>
<evidence type="ECO:0000313" key="2">
    <source>
        <dbReference type="EMBL" id="RDX90995.1"/>
    </source>
</evidence>
<proteinExistence type="predicted"/>
<dbReference type="InterPro" id="IPR056648">
    <property type="entry name" value="DUF7746"/>
</dbReference>
<dbReference type="PANTHER" id="PTHR33054:SF9">
    <property type="entry name" value="CCHC-TYPE DOMAIN-CONTAINING PROTEIN"/>
    <property type="match status" value="1"/>
</dbReference>
<accession>A0A371GKC8</accession>
<dbReference type="EMBL" id="QJKJ01005233">
    <property type="protein sequence ID" value="RDX90995.1"/>
    <property type="molecule type" value="Genomic_DNA"/>
</dbReference>
<dbReference type="Proteomes" id="UP000257109">
    <property type="component" value="Unassembled WGS sequence"/>
</dbReference>
<keyword evidence="3" id="KW-1185">Reference proteome</keyword>
<feature type="domain" description="DUF7746" evidence="1">
    <location>
        <begin position="61"/>
        <end position="125"/>
    </location>
</feature>
<reference evidence="2" key="1">
    <citation type="submission" date="2018-05" db="EMBL/GenBank/DDBJ databases">
        <title>Draft genome of Mucuna pruriens seed.</title>
        <authorList>
            <person name="Nnadi N.E."/>
            <person name="Vos R."/>
            <person name="Hasami M.H."/>
            <person name="Devisetty U.K."/>
            <person name="Aguiy J.C."/>
        </authorList>
    </citation>
    <scope>NUCLEOTIDE SEQUENCE [LARGE SCALE GENOMIC DNA]</scope>
    <source>
        <strain evidence="2">JCA_2017</strain>
    </source>
</reference>
<dbReference type="AlphaFoldDB" id="A0A371GKC8"/>
<evidence type="ECO:0000313" key="3">
    <source>
        <dbReference type="Proteomes" id="UP000257109"/>
    </source>
</evidence>
<name>A0A371GKC8_MUCPR</name>
<evidence type="ECO:0000259" key="1">
    <source>
        <dbReference type="Pfam" id="PF24925"/>
    </source>
</evidence>
<organism evidence="2 3">
    <name type="scientific">Mucuna pruriens</name>
    <name type="common">Velvet bean</name>
    <name type="synonym">Dolichos pruriens</name>
    <dbReference type="NCBI Taxonomy" id="157652"/>
    <lineage>
        <taxon>Eukaryota</taxon>
        <taxon>Viridiplantae</taxon>
        <taxon>Streptophyta</taxon>
        <taxon>Embryophyta</taxon>
        <taxon>Tracheophyta</taxon>
        <taxon>Spermatophyta</taxon>
        <taxon>Magnoliopsida</taxon>
        <taxon>eudicotyledons</taxon>
        <taxon>Gunneridae</taxon>
        <taxon>Pentapetalae</taxon>
        <taxon>rosids</taxon>
        <taxon>fabids</taxon>
        <taxon>Fabales</taxon>
        <taxon>Fabaceae</taxon>
        <taxon>Papilionoideae</taxon>
        <taxon>50 kb inversion clade</taxon>
        <taxon>NPAAA clade</taxon>
        <taxon>indigoferoid/millettioid clade</taxon>
        <taxon>Phaseoleae</taxon>
        <taxon>Mucuna</taxon>
    </lineage>
</organism>
<sequence length="357" mass="41722">MRLDNNTYLKIKEIMKRLERLVVDKPSINMIEINKFKNYYPRLSLVDIQYEERGDLVRNSFSGNEISEWNLDGMSEQEILDLTCQMTMVATTHKTKGCFDKSIALAIIQGFIGQLKEHERLTILNSVKSETNQEDAVATLIYRIIQNFTGDLNIFKHRAANQLTNLYCPTMSDYRWYNDTFYQKHYGQPIGYESLTYGQLHNVIVEIGIQVCTDFKLQNKMRKEKLSSKRELGIFCYQYGVEPIRAPSAHHKKKQNQKDIIINLINNIRDRPTKIRKHYANKCRFIQKINELEDETLKKNLLNILINSEHEESFSEELEDSEDNLELEQLEMLNTSSSSKEEEDDNYCLGVGICTCN</sequence>
<protein>
    <recommendedName>
        <fullName evidence="1">DUF7746 domain-containing protein</fullName>
    </recommendedName>
</protein>
<gene>
    <name evidence="2" type="ORF">CR513_27086</name>
</gene>